<keyword evidence="2" id="KW-0238">DNA-binding</keyword>
<evidence type="ECO:0000256" key="3">
    <source>
        <dbReference type="ARBA" id="ARBA00023163"/>
    </source>
</evidence>
<dbReference type="InterPro" id="IPR018060">
    <property type="entry name" value="HTH_AraC"/>
</dbReference>
<keyword evidence="6" id="KW-1185">Reference proteome</keyword>
<dbReference type="SMART" id="SM00342">
    <property type="entry name" value="HTH_ARAC"/>
    <property type="match status" value="1"/>
</dbReference>
<gene>
    <name evidence="5" type="ORF">K7G82_16685</name>
</gene>
<keyword evidence="3" id="KW-0804">Transcription</keyword>
<evidence type="ECO:0000256" key="2">
    <source>
        <dbReference type="ARBA" id="ARBA00023125"/>
    </source>
</evidence>
<evidence type="ECO:0000259" key="4">
    <source>
        <dbReference type="PROSITE" id="PS01124"/>
    </source>
</evidence>
<dbReference type="EMBL" id="JAINVV010000008">
    <property type="protein sequence ID" value="MBY8823943.1"/>
    <property type="molecule type" value="Genomic_DNA"/>
</dbReference>
<comment type="caution">
    <text evidence="5">The sequence shown here is derived from an EMBL/GenBank/DDBJ whole genome shotgun (WGS) entry which is preliminary data.</text>
</comment>
<dbReference type="PANTHER" id="PTHR46796">
    <property type="entry name" value="HTH-TYPE TRANSCRIPTIONAL ACTIVATOR RHAS-RELATED"/>
    <property type="match status" value="1"/>
</dbReference>
<dbReference type="Pfam" id="PF12833">
    <property type="entry name" value="HTH_18"/>
    <property type="match status" value="1"/>
</dbReference>
<name>A0ABS7PRH2_9SPHN</name>
<dbReference type="InterPro" id="IPR050204">
    <property type="entry name" value="AraC_XylS_family_regulators"/>
</dbReference>
<dbReference type="Proteomes" id="UP000706039">
    <property type="component" value="Unassembled WGS sequence"/>
</dbReference>
<accession>A0ABS7PRH2</accession>
<protein>
    <submittedName>
        <fullName evidence="5">Helix-turn-helix domain-containing protein</fullName>
    </submittedName>
</protein>
<proteinExistence type="predicted"/>
<reference evidence="5 6" key="1">
    <citation type="submission" date="2021-08" db="EMBL/GenBank/DDBJ databases">
        <authorList>
            <person name="Tuo L."/>
        </authorList>
    </citation>
    <scope>NUCLEOTIDE SEQUENCE [LARGE SCALE GENOMIC DNA]</scope>
    <source>
        <strain evidence="5 6">JCM 31229</strain>
    </source>
</reference>
<feature type="domain" description="HTH araC/xylS-type" evidence="4">
    <location>
        <begin position="174"/>
        <end position="274"/>
    </location>
</feature>
<keyword evidence="1" id="KW-0805">Transcription regulation</keyword>
<dbReference type="Gene3D" id="1.10.10.60">
    <property type="entry name" value="Homeodomain-like"/>
    <property type="match status" value="1"/>
</dbReference>
<sequence length="307" mass="34089">MSRLIDRDSQAETAPSHDVRFARPSTALADCLAGYHSYDIRLPAGETREEIFFPAWANIRFKLSGNDWAMRYGKARIDPIPMPALFGPTSCAGFAEFSGGHMFGVGITPVGWARLIGGDASRFTDAIVPLETVLGADAAMLDERIAAKAGDFEAMVETLETYLLARLARSRPATAELARIMDLLNNPGIESVEQAAARLAMPVWQFTRLCRRNFGFAPKRLMRRARFLRTLMTLRAPSPLPWTERIEESYHDQSHFIRDCHDFLGMAPGQFLARAQPVANTSFAERTRVLGAPAQALQRASDDDSRN</sequence>
<evidence type="ECO:0000313" key="6">
    <source>
        <dbReference type="Proteomes" id="UP000706039"/>
    </source>
</evidence>
<dbReference type="RefSeq" id="WP_222991047.1">
    <property type="nucleotide sequence ID" value="NZ_JAINVV010000008.1"/>
</dbReference>
<organism evidence="5 6">
    <name type="scientific">Sphingomonas colocasiae</name>
    <dbReference type="NCBI Taxonomy" id="1848973"/>
    <lineage>
        <taxon>Bacteria</taxon>
        <taxon>Pseudomonadati</taxon>
        <taxon>Pseudomonadota</taxon>
        <taxon>Alphaproteobacteria</taxon>
        <taxon>Sphingomonadales</taxon>
        <taxon>Sphingomonadaceae</taxon>
        <taxon>Sphingomonas</taxon>
    </lineage>
</organism>
<dbReference type="PROSITE" id="PS01124">
    <property type="entry name" value="HTH_ARAC_FAMILY_2"/>
    <property type="match status" value="1"/>
</dbReference>
<evidence type="ECO:0000256" key="1">
    <source>
        <dbReference type="ARBA" id="ARBA00023015"/>
    </source>
</evidence>
<evidence type="ECO:0000313" key="5">
    <source>
        <dbReference type="EMBL" id="MBY8823943.1"/>
    </source>
</evidence>